<sequence>MDFQDSLPTSVTTNRKPTPELTWDGTAETLRQFIRNFTWLCERYEFPSAYYLQEIMSYIPASQFEVWESVARDHPEWEDFVKKIIEYYPQPSLAKSTLHMDQFISQNKAQPGYTFDKDSFFNYLRGFTIVLSAIERHRTVPNSEKVSKFSRGLSTIVGVLIDKYNPQNMDEVVAAGNAVFDYIGLLDSQTTRLFNKMMYYNLEVCQQSVIYQGYTPLSNANRDEPGLTVVSSV</sequence>
<evidence type="ECO:0000313" key="2">
    <source>
        <dbReference type="Proteomes" id="UP000307440"/>
    </source>
</evidence>
<evidence type="ECO:0000313" key="1">
    <source>
        <dbReference type="EMBL" id="TFK18513.1"/>
    </source>
</evidence>
<organism evidence="1 2">
    <name type="scientific">Coprinopsis marcescibilis</name>
    <name type="common">Agaric fungus</name>
    <name type="synonym">Psathyrella marcescibilis</name>
    <dbReference type="NCBI Taxonomy" id="230819"/>
    <lineage>
        <taxon>Eukaryota</taxon>
        <taxon>Fungi</taxon>
        <taxon>Dikarya</taxon>
        <taxon>Basidiomycota</taxon>
        <taxon>Agaricomycotina</taxon>
        <taxon>Agaricomycetes</taxon>
        <taxon>Agaricomycetidae</taxon>
        <taxon>Agaricales</taxon>
        <taxon>Agaricineae</taxon>
        <taxon>Psathyrellaceae</taxon>
        <taxon>Coprinopsis</taxon>
    </lineage>
</organism>
<proteinExistence type="predicted"/>
<dbReference type="EMBL" id="ML210395">
    <property type="protein sequence ID" value="TFK18513.1"/>
    <property type="molecule type" value="Genomic_DNA"/>
</dbReference>
<protein>
    <submittedName>
        <fullName evidence="1">Uncharacterized protein</fullName>
    </submittedName>
</protein>
<name>A0A5C3KFP0_COPMA</name>
<accession>A0A5C3KFP0</accession>
<reference evidence="1 2" key="1">
    <citation type="journal article" date="2019" name="Nat. Ecol. Evol.">
        <title>Megaphylogeny resolves global patterns of mushroom evolution.</title>
        <authorList>
            <person name="Varga T."/>
            <person name="Krizsan K."/>
            <person name="Foldi C."/>
            <person name="Dima B."/>
            <person name="Sanchez-Garcia M."/>
            <person name="Sanchez-Ramirez S."/>
            <person name="Szollosi G.J."/>
            <person name="Szarkandi J.G."/>
            <person name="Papp V."/>
            <person name="Albert L."/>
            <person name="Andreopoulos W."/>
            <person name="Angelini C."/>
            <person name="Antonin V."/>
            <person name="Barry K.W."/>
            <person name="Bougher N.L."/>
            <person name="Buchanan P."/>
            <person name="Buyck B."/>
            <person name="Bense V."/>
            <person name="Catcheside P."/>
            <person name="Chovatia M."/>
            <person name="Cooper J."/>
            <person name="Damon W."/>
            <person name="Desjardin D."/>
            <person name="Finy P."/>
            <person name="Geml J."/>
            <person name="Haridas S."/>
            <person name="Hughes K."/>
            <person name="Justo A."/>
            <person name="Karasinski D."/>
            <person name="Kautmanova I."/>
            <person name="Kiss B."/>
            <person name="Kocsube S."/>
            <person name="Kotiranta H."/>
            <person name="LaButti K.M."/>
            <person name="Lechner B.E."/>
            <person name="Liimatainen K."/>
            <person name="Lipzen A."/>
            <person name="Lukacs Z."/>
            <person name="Mihaltcheva S."/>
            <person name="Morgado L.N."/>
            <person name="Niskanen T."/>
            <person name="Noordeloos M.E."/>
            <person name="Ohm R.A."/>
            <person name="Ortiz-Santana B."/>
            <person name="Ovrebo C."/>
            <person name="Racz N."/>
            <person name="Riley R."/>
            <person name="Savchenko A."/>
            <person name="Shiryaev A."/>
            <person name="Soop K."/>
            <person name="Spirin V."/>
            <person name="Szebenyi C."/>
            <person name="Tomsovsky M."/>
            <person name="Tulloss R.E."/>
            <person name="Uehling J."/>
            <person name="Grigoriev I.V."/>
            <person name="Vagvolgyi C."/>
            <person name="Papp T."/>
            <person name="Martin F.M."/>
            <person name="Miettinen O."/>
            <person name="Hibbett D.S."/>
            <person name="Nagy L.G."/>
        </authorList>
    </citation>
    <scope>NUCLEOTIDE SEQUENCE [LARGE SCALE GENOMIC DNA]</scope>
    <source>
        <strain evidence="1 2">CBS 121175</strain>
    </source>
</reference>
<keyword evidence="2" id="KW-1185">Reference proteome</keyword>
<gene>
    <name evidence="1" type="ORF">FA15DRAFT_760570</name>
</gene>
<dbReference type="Proteomes" id="UP000307440">
    <property type="component" value="Unassembled WGS sequence"/>
</dbReference>
<dbReference type="AlphaFoldDB" id="A0A5C3KFP0"/>